<dbReference type="GO" id="GO:0046872">
    <property type="term" value="F:metal ion binding"/>
    <property type="evidence" value="ECO:0007669"/>
    <property type="project" value="UniProtKB-KW"/>
</dbReference>
<comment type="catalytic activity">
    <reaction evidence="10">
        <text>(sulfur carrier)-H + L-cysteine = (sulfur carrier)-SH + L-alanine</text>
        <dbReference type="Rhea" id="RHEA:43892"/>
        <dbReference type="Rhea" id="RHEA-COMP:14737"/>
        <dbReference type="Rhea" id="RHEA-COMP:14739"/>
        <dbReference type="ChEBI" id="CHEBI:29917"/>
        <dbReference type="ChEBI" id="CHEBI:35235"/>
        <dbReference type="ChEBI" id="CHEBI:57972"/>
        <dbReference type="ChEBI" id="CHEBI:64428"/>
        <dbReference type="EC" id="2.8.1.7"/>
    </reaction>
</comment>
<comment type="similarity">
    <text evidence="3">Belongs to the class-V pyridoxal-phosphate-dependent aminotransferase family. NifS/IscS subfamily.</text>
</comment>
<dbReference type="SUPFAM" id="SSF53383">
    <property type="entry name" value="PLP-dependent transferases"/>
    <property type="match status" value="1"/>
</dbReference>
<keyword evidence="6" id="KW-0479">Metal-binding</keyword>
<evidence type="ECO:0000256" key="5">
    <source>
        <dbReference type="ARBA" id="ARBA00022679"/>
    </source>
</evidence>
<evidence type="ECO:0000256" key="9">
    <source>
        <dbReference type="ARBA" id="ARBA00023014"/>
    </source>
</evidence>
<keyword evidence="13" id="KW-1185">Reference proteome</keyword>
<dbReference type="PANTHER" id="PTHR11601">
    <property type="entry name" value="CYSTEINE DESULFURYLASE FAMILY MEMBER"/>
    <property type="match status" value="1"/>
</dbReference>
<dbReference type="GO" id="GO:0051536">
    <property type="term" value="F:iron-sulfur cluster binding"/>
    <property type="evidence" value="ECO:0007669"/>
    <property type="project" value="UniProtKB-KW"/>
</dbReference>
<dbReference type="AlphaFoldDB" id="Q1YNL5"/>
<comment type="cofactor">
    <cofactor evidence="1">
        <name>pyridoxal 5'-phosphate</name>
        <dbReference type="ChEBI" id="CHEBI:597326"/>
    </cofactor>
</comment>
<dbReference type="RefSeq" id="WP_009209662.1">
    <property type="nucleotide sequence ID" value="NZ_BBWP01000052.1"/>
</dbReference>
<evidence type="ECO:0000313" key="12">
    <source>
        <dbReference type="EMBL" id="EAS51016.1"/>
    </source>
</evidence>
<dbReference type="OrthoDB" id="9808002at2"/>
<dbReference type="PANTHER" id="PTHR11601:SF34">
    <property type="entry name" value="CYSTEINE DESULFURASE"/>
    <property type="match status" value="1"/>
</dbReference>
<keyword evidence="7" id="KW-0663">Pyridoxal phosphate</keyword>
<evidence type="ECO:0000256" key="10">
    <source>
        <dbReference type="ARBA" id="ARBA00050776"/>
    </source>
</evidence>
<dbReference type="InterPro" id="IPR015422">
    <property type="entry name" value="PyrdxlP-dep_Trfase_small"/>
</dbReference>
<evidence type="ECO:0000256" key="7">
    <source>
        <dbReference type="ARBA" id="ARBA00022898"/>
    </source>
</evidence>
<dbReference type="HOGENOM" id="CLU_003433_0_0_5"/>
<evidence type="ECO:0000256" key="3">
    <source>
        <dbReference type="ARBA" id="ARBA00006490"/>
    </source>
</evidence>
<dbReference type="GO" id="GO:0031071">
    <property type="term" value="F:cysteine desulfurase activity"/>
    <property type="evidence" value="ECO:0007669"/>
    <property type="project" value="UniProtKB-EC"/>
</dbReference>
<evidence type="ECO:0000256" key="6">
    <source>
        <dbReference type="ARBA" id="ARBA00022723"/>
    </source>
</evidence>
<dbReference type="InterPro" id="IPR015421">
    <property type="entry name" value="PyrdxlP-dep_Trfase_major"/>
</dbReference>
<evidence type="ECO:0000256" key="8">
    <source>
        <dbReference type="ARBA" id="ARBA00023004"/>
    </source>
</evidence>
<organism evidence="12 13">
    <name type="scientific">Aurantimonas manganoxydans (strain ATCC BAA-1229 / DSM 21871 / SI85-9A1)</name>
    <dbReference type="NCBI Taxonomy" id="287752"/>
    <lineage>
        <taxon>Bacteria</taxon>
        <taxon>Pseudomonadati</taxon>
        <taxon>Pseudomonadota</taxon>
        <taxon>Alphaproteobacteria</taxon>
        <taxon>Hyphomicrobiales</taxon>
        <taxon>Aurantimonadaceae</taxon>
        <taxon>Aurantimonas</taxon>
    </lineage>
</organism>
<evidence type="ECO:0000313" key="13">
    <source>
        <dbReference type="Proteomes" id="UP000000321"/>
    </source>
</evidence>
<comment type="function">
    <text evidence="2">Catalyzes the removal of elemental sulfur atoms from cysteine to produce alanine. Seems to participate in the biosynthesis of the nitrogenase metalloclusters by providing the inorganic sulfur required for the Fe-S core formation.</text>
</comment>
<evidence type="ECO:0000256" key="1">
    <source>
        <dbReference type="ARBA" id="ARBA00001933"/>
    </source>
</evidence>
<dbReference type="InterPro" id="IPR016454">
    <property type="entry name" value="Cysteine_dSase"/>
</dbReference>
<dbReference type="InterPro" id="IPR000192">
    <property type="entry name" value="Aminotrans_V_dom"/>
</dbReference>
<sequence length="395" mass="41007">MSRDERLYLDHNASAPLLAEARAALIDSLDAANASSVHSEGRGARKLVESARDELARLVGGDAEQIAFTSGASEAATTCLSPRWLVDAQETRFSRLAVIDTDHPCVRDGGAFAPADVTRLPVDADGIVDCVALAAWAETLEDGMTGLLALTLANSETGVLQPLDRIRAAIADRPVRLVLDAVQMIGRIGFDFAATGADAAFVSGHKFGAAKGVGAMMFRDPATRPFALVRGGGQEKGRRAGTEAVPAIASLGAAACIARERLERAPDDLMALRRHLENALLAQVPQATLLGGHAPRLPNTVAIAAPGLRAETAQIGLDLAGLAVSAGSACSSGKVGRSHVVDAMVRGGLQISADDGAIRISFGYDTATADLDRFVREYAALAERAAPAARAHRAA</sequence>
<name>Q1YNL5_AURMS</name>
<proteinExistence type="inferred from homology"/>
<evidence type="ECO:0000256" key="4">
    <source>
        <dbReference type="ARBA" id="ARBA00013558"/>
    </source>
</evidence>
<dbReference type="BioCyc" id="AURANTIMONAS:SI859A1_01823-MONOMER"/>
<keyword evidence="9" id="KW-0411">Iron-sulfur</keyword>
<dbReference type="InterPro" id="IPR015424">
    <property type="entry name" value="PyrdxlP-dep_Trfase"/>
</dbReference>
<accession>Q1YNL5</accession>
<evidence type="ECO:0000256" key="2">
    <source>
        <dbReference type="ARBA" id="ARBA00003120"/>
    </source>
</evidence>
<dbReference type="Gene3D" id="3.40.640.10">
    <property type="entry name" value="Type I PLP-dependent aspartate aminotransferase-like (Major domain)"/>
    <property type="match status" value="1"/>
</dbReference>
<feature type="domain" description="Aminotransferase class V" evidence="11">
    <location>
        <begin position="8"/>
        <end position="374"/>
    </location>
</feature>
<dbReference type="Proteomes" id="UP000000321">
    <property type="component" value="Unassembled WGS sequence"/>
</dbReference>
<dbReference type="Gene3D" id="3.90.1150.10">
    <property type="entry name" value="Aspartate Aminotransferase, domain 1"/>
    <property type="match status" value="1"/>
</dbReference>
<evidence type="ECO:0000259" key="11">
    <source>
        <dbReference type="Pfam" id="PF00266"/>
    </source>
</evidence>
<keyword evidence="8" id="KW-0408">Iron</keyword>
<keyword evidence="5" id="KW-0808">Transferase</keyword>
<reference evidence="12 13" key="1">
    <citation type="journal article" date="2008" name="Appl. Environ. Microbiol.">
        <title>Genomic insights into Mn(II) oxidation by the marine alphaproteobacterium Aurantimonas sp. strain SI85-9A1.</title>
        <authorList>
            <person name="Dick G.J."/>
            <person name="Podell S."/>
            <person name="Johnson H.A."/>
            <person name="Rivera-Espinoza Y."/>
            <person name="Bernier-Latmani R."/>
            <person name="McCarthy J.K."/>
            <person name="Torpey J.W."/>
            <person name="Clement B.G."/>
            <person name="Gaasterland T."/>
            <person name="Tebo B.M."/>
        </authorList>
    </citation>
    <scope>NUCLEOTIDE SEQUENCE [LARGE SCALE GENOMIC DNA]</scope>
    <source>
        <strain evidence="12 13">SI85-9A1</strain>
    </source>
</reference>
<dbReference type="Pfam" id="PF00266">
    <property type="entry name" value="Aminotran_5"/>
    <property type="match status" value="1"/>
</dbReference>
<gene>
    <name evidence="12" type="ORF">SI859A1_01823</name>
</gene>
<dbReference type="EMBL" id="AAPJ01000001">
    <property type="protein sequence ID" value="EAS51016.1"/>
    <property type="molecule type" value="Genomic_DNA"/>
</dbReference>
<protein>
    <recommendedName>
        <fullName evidence="4">Cysteine desulfurase</fullName>
    </recommendedName>
</protein>
<dbReference type="Gene3D" id="1.10.260.50">
    <property type="match status" value="1"/>
</dbReference>
<dbReference type="PIRSF" id="PIRSF005572">
    <property type="entry name" value="NifS"/>
    <property type="match status" value="1"/>
</dbReference>
<comment type="caution">
    <text evidence="12">The sequence shown here is derived from an EMBL/GenBank/DDBJ whole genome shotgun (WGS) entry which is preliminary data.</text>
</comment>